<dbReference type="SUPFAM" id="SSF51126">
    <property type="entry name" value="Pectin lyase-like"/>
    <property type="match status" value="1"/>
</dbReference>
<organism evidence="4 5">
    <name type="scientific">Blattamonas nauphoetae</name>
    <dbReference type="NCBI Taxonomy" id="2049346"/>
    <lineage>
        <taxon>Eukaryota</taxon>
        <taxon>Metamonada</taxon>
        <taxon>Preaxostyla</taxon>
        <taxon>Oxymonadida</taxon>
        <taxon>Blattamonas</taxon>
    </lineage>
</organism>
<feature type="region of interest" description="Disordered" evidence="1">
    <location>
        <begin position="641"/>
        <end position="762"/>
    </location>
</feature>
<evidence type="ECO:0000313" key="5">
    <source>
        <dbReference type="Proteomes" id="UP001281761"/>
    </source>
</evidence>
<protein>
    <submittedName>
        <fullName evidence="4">Cell surface protein</fullName>
    </submittedName>
</protein>
<keyword evidence="2" id="KW-1133">Transmembrane helix</keyword>
<keyword evidence="3" id="KW-0732">Signal</keyword>
<reference evidence="4 5" key="1">
    <citation type="journal article" date="2022" name="bioRxiv">
        <title>Genomics of Preaxostyla Flagellates Illuminates Evolutionary Transitions and the Path Towards Mitochondrial Loss.</title>
        <authorList>
            <person name="Novak L.V.F."/>
            <person name="Treitli S.C."/>
            <person name="Pyrih J."/>
            <person name="Halakuc P."/>
            <person name="Pipaliya S.V."/>
            <person name="Vacek V."/>
            <person name="Brzon O."/>
            <person name="Soukal P."/>
            <person name="Eme L."/>
            <person name="Dacks J.B."/>
            <person name="Karnkowska A."/>
            <person name="Elias M."/>
            <person name="Hampl V."/>
        </authorList>
    </citation>
    <scope>NUCLEOTIDE SEQUENCE [LARGE SCALE GENOMIC DNA]</scope>
    <source>
        <strain evidence="4">NAU3</strain>
        <tissue evidence="4">Gut</tissue>
    </source>
</reference>
<feature type="signal peptide" evidence="3">
    <location>
        <begin position="1"/>
        <end position="27"/>
    </location>
</feature>
<dbReference type="EMBL" id="JARBJD010000146">
    <property type="protein sequence ID" value="KAK2949925.1"/>
    <property type="molecule type" value="Genomic_DNA"/>
</dbReference>
<dbReference type="Proteomes" id="UP001281761">
    <property type="component" value="Unassembled WGS sequence"/>
</dbReference>
<evidence type="ECO:0000256" key="1">
    <source>
        <dbReference type="SAM" id="MobiDB-lite"/>
    </source>
</evidence>
<evidence type="ECO:0000256" key="2">
    <source>
        <dbReference type="SAM" id="Phobius"/>
    </source>
</evidence>
<dbReference type="PRINTS" id="PR01217">
    <property type="entry name" value="PRICHEXTENSN"/>
</dbReference>
<feature type="compositionally biased region" description="Basic and acidic residues" evidence="1">
    <location>
        <begin position="708"/>
        <end position="762"/>
    </location>
</feature>
<feature type="chain" id="PRO_5046811222" evidence="3">
    <location>
        <begin position="28"/>
        <end position="838"/>
    </location>
</feature>
<dbReference type="InterPro" id="IPR011050">
    <property type="entry name" value="Pectin_lyase_fold/virulence"/>
</dbReference>
<dbReference type="PANTHER" id="PTHR24216:SF65">
    <property type="entry name" value="PAXILLIN-LIKE PROTEIN 1"/>
    <property type="match status" value="1"/>
</dbReference>
<keyword evidence="2" id="KW-0812">Transmembrane</keyword>
<feature type="transmembrane region" description="Helical" evidence="2">
    <location>
        <begin position="769"/>
        <end position="795"/>
    </location>
</feature>
<feature type="compositionally biased region" description="Basic and acidic residues" evidence="1">
    <location>
        <begin position="658"/>
        <end position="699"/>
    </location>
</feature>
<keyword evidence="2" id="KW-0472">Membrane</keyword>
<keyword evidence="5" id="KW-1185">Reference proteome</keyword>
<evidence type="ECO:0000313" key="4">
    <source>
        <dbReference type="EMBL" id="KAK2949925.1"/>
    </source>
</evidence>
<name>A0ABQ9XEV1_9EUKA</name>
<dbReference type="PANTHER" id="PTHR24216">
    <property type="entry name" value="PAXILLIN-RELATED"/>
    <property type="match status" value="1"/>
</dbReference>
<accession>A0ABQ9XEV1</accession>
<proteinExistence type="predicted"/>
<feature type="compositionally biased region" description="Acidic residues" evidence="1">
    <location>
        <begin position="647"/>
        <end position="657"/>
    </location>
</feature>
<comment type="caution">
    <text evidence="4">The sequence shown here is derived from an EMBL/GenBank/DDBJ whole genome shotgun (WGS) entry which is preliminary data.</text>
</comment>
<sequence length="838" mass="91356">MRRLVCYFSFNHCSHFLLAYAAVVAEGANSTLWMISWCLDVQQAGCSACVISSSELRIEGSKIISNMECSPFIVRGDMDGHGSRVQIIQSTHKSASNLVLPLVGTSQHAHRIDLGTQMMNGGTTGNSSFEHLSINGVGLSINNQHFPLGTGPLFTFHSQRVFDCAMEVETDLLESTLLNISSSSAFSPMKQLFRSEVSQRVVGSCVSCCTNHDSGTGMMSPNMGGSLTCLNTSFSSCIRQGNEAKYFQNKNFTQTSDPGRFMLVNTSAVTSVSFTLCTFSEMTATVAGSNFGGPALDLFQTSSSLTLNTCFFHRCICTGGVGGAVHFRCSKNNPLPFSTSDSAFSECSLDESGSMGGNMWVDDASTISISSCFFEMATAYHSGALHFDSQRLTLSNCAFIECSSYASGGALFFVCRSTPSLTFSQFRGCSCTTESSGRDVYLTGAYSYTITSAMFQHCDSTSGTPNVYIYADKKSDSKLIPQVSPTRTFKSVSVSFKGSEAMVTVEVDQAIKGTMGVLLDGSNVPRLVHVMFGDDTTSSNLGKIVVSSGPNGILPRADYAFCNAAVTGYRIITSIGPFINKAFSTLDGWNMTEIVVKGMNLEEGSYSMLIAKEGLKRNITLTRSNSPVLMNDSLTFYIPPSWYVPPEEPEDPEPEEPIEPKPDPEDPKPDPEDPKPDPEDPKPDPEVPKPDPEDPKPDPEDPEPEEPIEPKPDPEDPKPDPEVPKPDPEDPKPDPEDPKPDPEDPKPDPEDPKPEPDEKKTMSAEMKKLLSWMIPLLASLLVALVVVIVFAVLIVHFHRRWNRVKFQPMDKDMDDLKAWDPPPVEELPVDTVIDNIIS</sequence>
<evidence type="ECO:0000256" key="3">
    <source>
        <dbReference type="SAM" id="SignalP"/>
    </source>
</evidence>
<gene>
    <name evidence="4" type="ORF">BLNAU_15154</name>
</gene>